<evidence type="ECO:0000259" key="1">
    <source>
        <dbReference type="Pfam" id="PF12017"/>
    </source>
</evidence>
<name>A0AAD8AT70_BIOPF</name>
<feature type="non-terminal residue" evidence="2">
    <location>
        <position position="51"/>
    </location>
</feature>
<dbReference type="EMBL" id="JASAOG010000321">
    <property type="protein sequence ID" value="KAK0040515.1"/>
    <property type="molecule type" value="Genomic_DNA"/>
</dbReference>
<feature type="domain" description="THAP9-like helix-turn-helix" evidence="1">
    <location>
        <begin position="5"/>
        <end position="51"/>
    </location>
</feature>
<keyword evidence="3" id="KW-1185">Reference proteome</keyword>
<dbReference type="AlphaFoldDB" id="A0AAD8AT70"/>
<organism evidence="2 3">
    <name type="scientific">Biomphalaria pfeifferi</name>
    <name type="common">Bloodfluke planorb</name>
    <name type="synonym">Freshwater snail</name>
    <dbReference type="NCBI Taxonomy" id="112525"/>
    <lineage>
        <taxon>Eukaryota</taxon>
        <taxon>Metazoa</taxon>
        <taxon>Spiralia</taxon>
        <taxon>Lophotrochozoa</taxon>
        <taxon>Mollusca</taxon>
        <taxon>Gastropoda</taxon>
        <taxon>Heterobranchia</taxon>
        <taxon>Euthyneura</taxon>
        <taxon>Panpulmonata</taxon>
        <taxon>Hygrophila</taxon>
        <taxon>Lymnaeoidea</taxon>
        <taxon>Planorbidae</taxon>
        <taxon>Biomphalaria</taxon>
    </lineage>
</organism>
<proteinExistence type="predicted"/>
<gene>
    <name evidence="2" type="ORF">Bpfe_030061</name>
</gene>
<comment type="caution">
    <text evidence="2">The sequence shown here is derived from an EMBL/GenBank/DDBJ whole genome shotgun (WGS) entry which is preliminary data.</text>
</comment>
<dbReference type="Proteomes" id="UP001233172">
    <property type="component" value="Unassembled WGS sequence"/>
</dbReference>
<reference evidence="2" key="2">
    <citation type="submission" date="2023-04" db="EMBL/GenBank/DDBJ databases">
        <authorList>
            <person name="Bu L."/>
            <person name="Lu L."/>
            <person name="Laidemitt M.R."/>
            <person name="Zhang S.M."/>
            <person name="Mutuku M."/>
            <person name="Mkoji G."/>
            <person name="Steinauer M."/>
            <person name="Loker E.S."/>
        </authorList>
    </citation>
    <scope>NUCLEOTIDE SEQUENCE</scope>
    <source>
        <strain evidence="2">KasaAsao</strain>
        <tissue evidence="2">Whole Snail</tissue>
    </source>
</reference>
<sequence>LSLHLFEEPTGNANYTDEKISFTITLHFYCPNAYEFLSTTFNLPSTRTLRR</sequence>
<evidence type="ECO:0000313" key="3">
    <source>
        <dbReference type="Proteomes" id="UP001233172"/>
    </source>
</evidence>
<dbReference type="Pfam" id="PF12017">
    <property type="entry name" value="Tnp_P_element"/>
    <property type="match status" value="1"/>
</dbReference>
<feature type="non-terminal residue" evidence="2">
    <location>
        <position position="1"/>
    </location>
</feature>
<accession>A0AAD8AT70</accession>
<reference evidence="2" key="1">
    <citation type="journal article" date="2023" name="PLoS Negl. Trop. Dis.">
        <title>A genome sequence for Biomphalaria pfeifferi, the major vector snail for the human-infecting parasite Schistosoma mansoni.</title>
        <authorList>
            <person name="Bu L."/>
            <person name="Lu L."/>
            <person name="Laidemitt M.R."/>
            <person name="Zhang S.M."/>
            <person name="Mutuku M."/>
            <person name="Mkoji G."/>
            <person name="Steinauer M."/>
            <person name="Loker E.S."/>
        </authorList>
    </citation>
    <scope>NUCLEOTIDE SEQUENCE</scope>
    <source>
        <strain evidence="2">KasaAsao</strain>
    </source>
</reference>
<evidence type="ECO:0000313" key="2">
    <source>
        <dbReference type="EMBL" id="KAK0040515.1"/>
    </source>
</evidence>
<dbReference type="InterPro" id="IPR021896">
    <property type="entry name" value="THAP9-like_HTH"/>
</dbReference>
<protein>
    <submittedName>
        <fullName evidence="2">THAP domain-containing protein 2</fullName>
    </submittedName>
</protein>